<evidence type="ECO:0000256" key="1">
    <source>
        <dbReference type="ARBA" id="ARBA00008072"/>
    </source>
</evidence>
<proteinExistence type="inferred from homology"/>
<name>A0A9W8XJ81_9PLEO</name>
<evidence type="ECO:0000313" key="6">
    <source>
        <dbReference type="Proteomes" id="UP001140513"/>
    </source>
</evidence>
<dbReference type="InterPro" id="IPR013154">
    <property type="entry name" value="ADH-like_N"/>
</dbReference>
<protein>
    <recommendedName>
        <fullName evidence="4">Enoyl reductase (ER) domain-containing protein</fullName>
    </recommendedName>
</protein>
<dbReference type="InterPro" id="IPR013149">
    <property type="entry name" value="ADH-like_C"/>
</dbReference>
<dbReference type="Proteomes" id="UP001140513">
    <property type="component" value="Unassembled WGS sequence"/>
</dbReference>
<evidence type="ECO:0000313" key="5">
    <source>
        <dbReference type="EMBL" id="KAJ4350356.1"/>
    </source>
</evidence>
<gene>
    <name evidence="5" type="ORF">N0V89_008977</name>
</gene>
<dbReference type="OrthoDB" id="9992527at2759"/>
<dbReference type="InterPro" id="IPR036291">
    <property type="entry name" value="NAD(P)-bd_dom_sf"/>
</dbReference>
<dbReference type="Gene3D" id="3.40.50.720">
    <property type="entry name" value="NAD(P)-binding Rossmann-like Domain"/>
    <property type="match status" value="1"/>
</dbReference>
<dbReference type="SUPFAM" id="SSF51735">
    <property type="entry name" value="NAD(P)-binding Rossmann-fold domains"/>
    <property type="match status" value="1"/>
</dbReference>
<dbReference type="InterPro" id="IPR047122">
    <property type="entry name" value="Trans-enoyl_RdTase-like"/>
</dbReference>
<evidence type="ECO:0000259" key="4">
    <source>
        <dbReference type="SMART" id="SM00829"/>
    </source>
</evidence>
<dbReference type="EMBL" id="JAPEUX010000006">
    <property type="protein sequence ID" value="KAJ4350356.1"/>
    <property type="molecule type" value="Genomic_DNA"/>
</dbReference>
<dbReference type="PANTHER" id="PTHR45348">
    <property type="entry name" value="HYPOTHETICAL OXIDOREDUCTASE (EUROFUNG)"/>
    <property type="match status" value="1"/>
</dbReference>
<reference evidence="5" key="1">
    <citation type="submission" date="2022-10" db="EMBL/GenBank/DDBJ databases">
        <title>Tapping the CABI collections for fungal endophytes: first genome assemblies for Collariella, Neodidymelliopsis, Ascochyta clinopodiicola, Didymella pomorum, Didymosphaeria variabile, Neocosmospora piperis and Neocucurbitaria cava.</title>
        <authorList>
            <person name="Hill R."/>
        </authorList>
    </citation>
    <scope>NUCLEOTIDE SEQUENCE</scope>
    <source>
        <strain evidence="5">IMI 356815</strain>
    </source>
</reference>
<accession>A0A9W8XJ81</accession>
<dbReference type="GeneID" id="80912507"/>
<dbReference type="Pfam" id="PF08240">
    <property type="entry name" value="ADH_N"/>
    <property type="match status" value="1"/>
</dbReference>
<feature type="domain" description="Enoyl reductase (ER)" evidence="4">
    <location>
        <begin position="13"/>
        <end position="369"/>
    </location>
</feature>
<organism evidence="5 6">
    <name type="scientific">Didymosphaeria variabile</name>
    <dbReference type="NCBI Taxonomy" id="1932322"/>
    <lineage>
        <taxon>Eukaryota</taxon>
        <taxon>Fungi</taxon>
        <taxon>Dikarya</taxon>
        <taxon>Ascomycota</taxon>
        <taxon>Pezizomycotina</taxon>
        <taxon>Dothideomycetes</taxon>
        <taxon>Pleosporomycetidae</taxon>
        <taxon>Pleosporales</taxon>
        <taxon>Massarineae</taxon>
        <taxon>Didymosphaeriaceae</taxon>
        <taxon>Didymosphaeria</taxon>
    </lineage>
</organism>
<dbReference type="PANTHER" id="PTHR45348:SF7">
    <property type="entry name" value="ZINC BINDING OXIDOREDUCTASE, PUTATIVE-RELATED"/>
    <property type="match status" value="1"/>
</dbReference>
<dbReference type="InterPro" id="IPR011032">
    <property type="entry name" value="GroES-like_sf"/>
</dbReference>
<evidence type="ECO:0000256" key="3">
    <source>
        <dbReference type="ARBA" id="ARBA00023002"/>
    </source>
</evidence>
<evidence type="ECO:0000256" key="2">
    <source>
        <dbReference type="ARBA" id="ARBA00011245"/>
    </source>
</evidence>
<dbReference type="Pfam" id="PF00107">
    <property type="entry name" value="ADH_zinc_N"/>
    <property type="match status" value="1"/>
</dbReference>
<sequence length="393" mass="42730">MKALVLRAEERTARIEDIAPPVPSSNEILVEVKAIALNPIDPLYVRHPLGKTGRTIGSDFAGIVLSTGSSVPASSGLKSGSRIAGFLQGACSVNDRPGAFAELATIDWDLVWHVPDTVSFEEACGVSLVSLTAAQGLWFRLGLPAPFGYDKVGALEEHPAWTWLGEGQLQLPETIDFFIYGASTSVGLYAAQMIRISADLTGKKVRLFGAASKARWEKLKAMPFGYDHLVDYHDEDWPEHIRKLTENAGVHFAYDCISEGSSVETVSSTLTSNGKNAVVRSRAGGAWQAGMLPFEPIYGAVWEGLGEEVQYQGFVVERSPAARDFAVAFYKWLGQAIGSSLRLVPIRRMPGGLSKVVEDGFMLLGSGSMGDRKMERSEEWMRPLSAEKLVYSL</sequence>
<dbReference type="AlphaFoldDB" id="A0A9W8XJ81"/>
<dbReference type="GO" id="GO:0016651">
    <property type="term" value="F:oxidoreductase activity, acting on NAD(P)H"/>
    <property type="evidence" value="ECO:0007669"/>
    <property type="project" value="InterPro"/>
</dbReference>
<dbReference type="SUPFAM" id="SSF50129">
    <property type="entry name" value="GroES-like"/>
    <property type="match status" value="1"/>
</dbReference>
<comment type="similarity">
    <text evidence="1">Belongs to the zinc-containing alcohol dehydrogenase family.</text>
</comment>
<dbReference type="InterPro" id="IPR020843">
    <property type="entry name" value="ER"/>
</dbReference>
<dbReference type="CDD" id="cd08249">
    <property type="entry name" value="enoyl_reductase_like"/>
    <property type="match status" value="1"/>
</dbReference>
<dbReference type="RefSeq" id="XP_056069286.1">
    <property type="nucleotide sequence ID" value="XM_056217730.1"/>
</dbReference>
<dbReference type="Gene3D" id="3.90.180.10">
    <property type="entry name" value="Medium-chain alcohol dehydrogenases, catalytic domain"/>
    <property type="match status" value="1"/>
</dbReference>
<comment type="caution">
    <text evidence="5">The sequence shown here is derived from an EMBL/GenBank/DDBJ whole genome shotgun (WGS) entry which is preliminary data.</text>
</comment>
<comment type="subunit">
    <text evidence="2">Monomer.</text>
</comment>
<keyword evidence="6" id="KW-1185">Reference proteome</keyword>
<dbReference type="SMART" id="SM00829">
    <property type="entry name" value="PKS_ER"/>
    <property type="match status" value="1"/>
</dbReference>
<keyword evidence="3" id="KW-0560">Oxidoreductase</keyword>